<evidence type="ECO:0000313" key="2">
    <source>
        <dbReference type="Proteomes" id="UP001139006"/>
    </source>
</evidence>
<dbReference type="EMBL" id="JAIULA010000012">
    <property type="protein sequence ID" value="MCP0887105.1"/>
    <property type="molecule type" value="Genomic_DNA"/>
</dbReference>
<organism evidence="1 2">
    <name type="scientific">Ligilactobacillus ubinensis</name>
    <dbReference type="NCBI Taxonomy" id="2876789"/>
    <lineage>
        <taxon>Bacteria</taxon>
        <taxon>Bacillati</taxon>
        <taxon>Bacillota</taxon>
        <taxon>Bacilli</taxon>
        <taxon>Lactobacillales</taxon>
        <taxon>Lactobacillaceae</taxon>
        <taxon>Ligilactobacillus</taxon>
    </lineage>
</organism>
<proteinExistence type="predicted"/>
<gene>
    <name evidence="1" type="ORF">LB941_07115</name>
</gene>
<reference evidence="1 2" key="1">
    <citation type="journal article" date="2023" name="Int. J. Syst. Evol. Microbiol.">
        <title>Ligilactobacillus ubinensis sp. nov., a novel species isolated from the wild ferment of a durian fruit (Durio zibethinus).</title>
        <authorList>
            <person name="Heng Y.C."/>
            <person name="Menon N."/>
            <person name="Chen B."/>
            <person name="Loo B.Z.L."/>
            <person name="Wong G.W.J."/>
            <person name="Lim A.C.H."/>
            <person name="Silvaraju S."/>
            <person name="Kittelmann S."/>
        </authorList>
    </citation>
    <scope>NUCLEOTIDE SEQUENCE [LARGE SCALE GENOMIC DNA]</scope>
    <source>
        <strain evidence="1 2">WILCCON 0076</strain>
    </source>
</reference>
<protein>
    <submittedName>
        <fullName evidence="1">RloB family protein</fullName>
    </submittedName>
</protein>
<evidence type="ECO:0000313" key="1">
    <source>
        <dbReference type="EMBL" id="MCP0887105.1"/>
    </source>
</evidence>
<dbReference type="AlphaFoldDB" id="A0A9X2FKN0"/>
<comment type="caution">
    <text evidence="1">The sequence shown here is derived from an EMBL/GenBank/DDBJ whole genome shotgun (WGS) entry which is preliminary data.</text>
</comment>
<dbReference type="Pfam" id="PF13707">
    <property type="entry name" value="RloB"/>
    <property type="match status" value="1"/>
</dbReference>
<name>A0A9X2FKN0_9LACO</name>
<dbReference type="Proteomes" id="UP001139006">
    <property type="component" value="Unassembled WGS sequence"/>
</dbReference>
<keyword evidence="2" id="KW-1185">Reference proteome</keyword>
<accession>A0A9X2FKN0</accession>
<dbReference type="InterPro" id="IPR025591">
    <property type="entry name" value="RloB"/>
</dbReference>
<dbReference type="RefSeq" id="WP_253360679.1">
    <property type="nucleotide sequence ID" value="NZ_JAIULA010000012.1"/>
</dbReference>
<sequence>MSRSKKKRKLKPRILFFVEGETEEAFFDSLSQNYGMSAAKTIKILNNSGGDWIDKAKNMMANNTALKPDSKTKVFIIFDKNNNTEREITEMFKKAEKLNLNNATCKIGFSNSSFEVWLLAHYQKISSTVKSQKELYMALTKYLNQEYIKANRRQIENILKGDKVYTAIENTKNVSTISVSKQSTNIGNIVTEVILSNQ</sequence>